<dbReference type="Gene3D" id="3.10.120.10">
    <property type="entry name" value="Cytochrome b5-like heme/steroid binding domain"/>
    <property type="match status" value="2"/>
</dbReference>
<dbReference type="Proteomes" id="UP000015354">
    <property type="component" value="Unassembled WGS sequence"/>
</dbReference>
<evidence type="ECO:0000256" key="5">
    <source>
        <dbReference type="ARBA" id="ARBA00023004"/>
    </source>
</evidence>
<sequence>MSHPTVSRNDVAAHKEKADGWIIINNGVYNVSKFYDDHPGGRDVLLAKIGMDATEDFEAVRHSSGAMRKLEELRVGTLPEAEQRKFLHMADVVSKKSADAAWFVINNKVYDVTKFLDLHPGGRDVILYNAGQDATEAFTNNGHSDTAYRMMAKYHIGDLDVSERKKFVDRLKPGAASGAGAAAGGDAGHVAGARRKREDASLLERLQEQLMLIMMLS</sequence>
<feature type="domain" description="Cytochrome b5 heme-binding" evidence="9">
    <location>
        <begin position="3"/>
        <end position="79"/>
    </location>
</feature>
<dbReference type="PROSITE" id="PS50255">
    <property type="entry name" value="CYTOCHROME_B5_2"/>
    <property type="match status" value="2"/>
</dbReference>
<keyword evidence="5 8" id="KW-0408">Iron</keyword>
<evidence type="ECO:0000313" key="10">
    <source>
        <dbReference type="EMBL" id="EPY31773.1"/>
    </source>
</evidence>
<evidence type="ECO:0000256" key="4">
    <source>
        <dbReference type="ARBA" id="ARBA00022723"/>
    </source>
</evidence>
<keyword evidence="3" id="KW-0812">Transmembrane</keyword>
<dbReference type="SMART" id="SM01117">
    <property type="entry name" value="Cyt-b5"/>
    <property type="match status" value="2"/>
</dbReference>
<evidence type="ECO:0000313" key="11">
    <source>
        <dbReference type="Proteomes" id="UP000015354"/>
    </source>
</evidence>
<keyword evidence="11" id="KW-1185">Reference proteome</keyword>
<dbReference type="GO" id="GO:0046872">
    <property type="term" value="F:metal ion binding"/>
    <property type="evidence" value="ECO:0007669"/>
    <property type="project" value="UniProtKB-UniRule"/>
</dbReference>
<gene>
    <name evidence="10" type="ORF">STCU_03252</name>
</gene>
<dbReference type="PRINTS" id="PR00363">
    <property type="entry name" value="CYTOCHROMEB5"/>
</dbReference>
<comment type="caution">
    <text evidence="10">The sequence shown here is derived from an EMBL/GenBank/DDBJ whole genome shotgun (WGS) entry which is preliminary data.</text>
</comment>
<dbReference type="OrthoDB" id="260519at2759"/>
<dbReference type="GO" id="GO:0016020">
    <property type="term" value="C:membrane"/>
    <property type="evidence" value="ECO:0007669"/>
    <property type="project" value="UniProtKB-SubCell"/>
</dbReference>
<evidence type="ECO:0000256" key="3">
    <source>
        <dbReference type="ARBA" id="ARBA00022692"/>
    </source>
</evidence>
<dbReference type="PANTHER" id="PTHR19359:SF14">
    <property type="entry name" value="CYTOCHROME B5 A"/>
    <property type="match status" value="1"/>
</dbReference>
<dbReference type="SUPFAM" id="SSF55856">
    <property type="entry name" value="Cytochrome b5-like heme/steroid binding domain"/>
    <property type="match status" value="2"/>
</dbReference>
<comment type="subcellular location">
    <subcellularLocation>
        <location evidence="1">Membrane</location>
    </subcellularLocation>
</comment>
<dbReference type="InterPro" id="IPR036400">
    <property type="entry name" value="Cyt_B5-like_heme/steroid_sf"/>
</dbReference>
<evidence type="ECO:0000259" key="9">
    <source>
        <dbReference type="PROSITE" id="PS50255"/>
    </source>
</evidence>
<organism evidence="10 11">
    <name type="scientific">Strigomonas culicis</name>
    <dbReference type="NCBI Taxonomy" id="28005"/>
    <lineage>
        <taxon>Eukaryota</taxon>
        <taxon>Discoba</taxon>
        <taxon>Euglenozoa</taxon>
        <taxon>Kinetoplastea</taxon>
        <taxon>Metakinetoplastina</taxon>
        <taxon>Trypanosomatida</taxon>
        <taxon>Trypanosomatidae</taxon>
        <taxon>Strigomonadinae</taxon>
        <taxon>Strigomonas</taxon>
    </lineage>
</organism>
<dbReference type="InterPro" id="IPR050668">
    <property type="entry name" value="Cytochrome_b5"/>
</dbReference>
<evidence type="ECO:0000256" key="2">
    <source>
        <dbReference type="ARBA" id="ARBA00022617"/>
    </source>
</evidence>
<evidence type="ECO:0000256" key="6">
    <source>
        <dbReference type="ARBA" id="ARBA00023136"/>
    </source>
</evidence>
<dbReference type="Pfam" id="PF00173">
    <property type="entry name" value="Cyt-b5"/>
    <property type="match status" value="2"/>
</dbReference>
<evidence type="ECO:0000256" key="1">
    <source>
        <dbReference type="ARBA" id="ARBA00004370"/>
    </source>
</evidence>
<name>S9US78_9TRYP</name>
<dbReference type="InterPro" id="IPR018506">
    <property type="entry name" value="Cyt_B5_heme-BS"/>
</dbReference>
<comment type="similarity">
    <text evidence="7 8">Belongs to the cytochrome b5 family.</text>
</comment>
<dbReference type="GO" id="GO:0020037">
    <property type="term" value="F:heme binding"/>
    <property type="evidence" value="ECO:0007669"/>
    <property type="project" value="UniProtKB-UniRule"/>
</dbReference>
<dbReference type="EMBL" id="ATMH01003252">
    <property type="protein sequence ID" value="EPY31773.1"/>
    <property type="molecule type" value="Genomic_DNA"/>
</dbReference>
<evidence type="ECO:0000256" key="8">
    <source>
        <dbReference type="RuleBase" id="RU362121"/>
    </source>
</evidence>
<accession>S9US78</accession>
<dbReference type="FunFam" id="3.10.120.10:FF:000002">
    <property type="entry name" value="Cytochrome b5 type B"/>
    <property type="match status" value="1"/>
</dbReference>
<protein>
    <submittedName>
        <fullName evidence="10">Cytochrome b-domain protein</fullName>
    </submittedName>
</protein>
<keyword evidence="2 8" id="KW-0349">Heme</keyword>
<proteinExistence type="inferred from homology"/>
<keyword evidence="6" id="KW-0472">Membrane</keyword>
<feature type="domain" description="Cytochrome b5 heme-binding" evidence="9">
    <location>
        <begin position="84"/>
        <end position="160"/>
    </location>
</feature>
<dbReference type="AlphaFoldDB" id="S9US78"/>
<dbReference type="InterPro" id="IPR001199">
    <property type="entry name" value="Cyt_B5-like_heme/steroid-bd"/>
</dbReference>
<dbReference type="PANTHER" id="PTHR19359">
    <property type="entry name" value="CYTOCHROME B5"/>
    <property type="match status" value="1"/>
</dbReference>
<feature type="non-terminal residue" evidence="10">
    <location>
        <position position="217"/>
    </location>
</feature>
<keyword evidence="4 8" id="KW-0479">Metal-binding</keyword>
<dbReference type="PROSITE" id="PS00191">
    <property type="entry name" value="CYTOCHROME_B5_1"/>
    <property type="match status" value="1"/>
</dbReference>
<reference evidence="10 11" key="1">
    <citation type="journal article" date="2013" name="PLoS ONE">
        <title>Predicting the Proteins of Angomonas deanei, Strigomonas culicis and Their Respective Endosymbionts Reveals New Aspects of the Trypanosomatidae Family.</title>
        <authorList>
            <person name="Motta M.C."/>
            <person name="Martins A.C."/>
            <person name="de Souza S.S."/>
            <person name="Catta-Preta C.M."/>
            <person name="Silva R."/>
            <person name="Klein C.C."/>
            <person name="de Almeida L.G."/>
            <person name="de Lima Cunha O."/>
            <person name="Ciapina L.P."/>
            <person name="Brocchi M."/>
            <person name="Colabardini A.C."/>
            <person name="de Araujo Lima B."/>
            <person name="Machado C.R."/>
            <person name="de Almeida Soares C.M."/>
            <person name="Probst C.M."/>
            <person name="de Menezes C.B."/>
            <person name="Thompson C.E."/>
            <person name="Bartholomeu D.C."/>
            <person name="Gradia D.F."/>
            <person name="Pavoni D.P."/>
            <person name="Grisard E.C."/>
            <person name="Fantinatti-Garboggini F."/>
            <person name="Marchini F.K."/>
            <person name="Rodrigues-Luiz G.F."/>
            <person name="Wagner G."/>
            <person name="Goldman G.H."/>
            <person name="Fietto J.L."/>
            <person name="Elias M.C."/>
            <person name="Goldman M.H."/>
            <person name="Sagot M.F."/>
            <person name="Pereira M."/>
            <person name="Stoco P.H."/>
            <person name="de Mendonca-Neto R.P."/>
            <person name="Teixeira S.M."/>
            <person name="Maciel T.E."/>
            <person name="de Oliveira Mendes T.A."/>
            <person name="Urmenyi T.P."/>
            <person name="de Souza W."/>
            <person name="Schenkman S."/>
            <person name="de Vasconcelos A.T."/>
        </authorList>
    </citation>
    <scope>NUCLEOTIDE SEQUENCE [LARGE SCALE GENOMIC DNA]</scope>
</reference>
<evidence type="ECO:0000256" key="7">
    <source>
        <dbReference type="ARBA" id="ARBA00038168"/>
    </source>
</evidence>